<evidence type="ECO:0000256" key="11">
    <source>
        <dbReference type="ARBA" id="ARBA00038053"/>
    </source>
</evidence>
<evidence type="ECO:0000313" key="19">
    <source>
        <dbReference type="EMBL" id="THB61940.1"/>
    </source>
</evidence>
<name>A0A4S3B7C2_9ENTE</name>
<sequence length="421" mass="46441">MPKKIKKRVYLDYGILIPYLFLSVLGIIMVYSASSTHLASKGLNPADYAIKQALFFIVGIIAILFIYKLKTDVFKSYKLIKFSVAIMILILLLTKFTPLGVHGGGADGWISIAGITIQPVEFLKIVQIWYLAYVFSSRQDSIQTDLKGVIKMPFLVVGGMILSVLIQPDTGGAVILILLAFIMFLASGINYYYTILGIGIGTIASIGLIQFIAVFGEKLFPARLQYVYQRFRTFSDPFVDSLGDGHQMVNSYYAMKNGGWFGLGIGNSIQKKGFLTAAHTDFMFSIVIEELGIILAIGILGVLMFMILRIFLVGIKSKNSFNSMLCIGIAGLLLIQTFVNVGGITGIIPLTGVTFPFLSQGGSSLITLSVGVGLALNISADERKMRYTQQLEESRRLQEEAEKQKEKEAQDDLYEGYRDLN</sequence>
<feature type="transmembrane region" description="Helical" evidence="18">
    <location>
        <begin position="109"/>
        <end position="136"/>
    </location>
</feature>
<dbReference type="OrthoDB" id="9812661at2"/>
<dbReference type="PROSITE" id="PS00428">
    <property type="entry name" value="FTSW_RODA_SPOVE"/>
    <property type="match status" value="1"/>
</dbReference>
<feature type="transmembrane region" description="Helical" evidence="18">
    <location>
        <begin position="79"/>
        <end position="97"/>
    </location>
</feature>
<keyword evidence="4 18" id="KW-0812">Transmembrane</keyword>
<gene>
    <name evidence="19" type="ORF">ESZ54_01660</name>
</gene>
<feature type="transmembrane region" description="Helical" evidence="18">
    <location>
        <begin position="324"/>
        <end position="351"/>
    </location>
</feature>
<dbReference type="InterPro" id="IPR001182">
    <property type="entry name" value="FtsW/RodA"/>
</dbReference>
<keyword evidence="5" id="KW-0133">Cell shape</keyword>
<evidence type="ECO:0000256" key="18">
    <source>
        <dbReference type="SAM" id="Phobius"/>
    </source>
</evidence>
<dbReference type="InterPro" id="IPR018365">
    <property type="entry name" value="Cell_cycle_FtsW-rel_CS"/>
</dbReference>
<evidence type="ECO:0000256" key="7">
    <source>
        <dbReference type="ARBA" id="ARBA00022989"/>
    </source>
</evidence>
<dbReference type="PANTHER" id="PTHR30474:SF2">
    <property type="entry name" value="PEPTIDOGLYCAN GLYCOSYLTRANSFERASE FTSW-RELATED"/>
    <property type="match status" value="1"/>
</dbReference>
<dbReference type="GO" id="GO:0015648">
    <property type="term" value="F:lipid-linked peptidoglycan transporter activity"/>
    <property type="evidence" value="ECO:0007669"/>
    <property type="project" value="TreeGrafter"/>
</dbReference>
<dbReference type="Pfam" id="PF01098">
    <property type="entry name" value="FTSW_RODA_SPOVE"/>
    <property type="match status" value="1"/>
</dbReference>
<feature type="transmembrane region" description="Helical" evidence="18">
    <location>
        <begin position="172"/>
        <end position="189"/>
    </location>
</feature>
<proteinExistence type="inferred from homology"/>
<comment type="caution">
    <text evidence="19">The sequence shown here is derived from an EMBL/GenBank/DDBJ whole genome shotgun (WGS) entry which is preliminary data.</text>
</comment>
<evidence type="ECO:0000256" key="14">
    <source>
        <dbReference type="ARBA" id="ARBA00044770"/>
    </source>
</evidence>
<keyword evidence="6" id="KW-0573">Peptidoglycan synthesis</keyword>
<dbReference type="GO" id="GO:0032153">
    <property type="term" value="C:cell division site"/>
    <property type="evidence" value="ECO:0007669"/>
    <property type="project" value="TreeGrafter"/>
</dbReference>
<keyword evidence="20" id="KW-1185">Reference proteome</keyword>
<dbReference type="GO" id="GO:0008360">
    <property type="term" value="P:regulation of cell shape"/>
    <property type="evidence" value="ECO:0007669"/>
    <property type="project" value="UniProtKB-KW"/>
</dbReference>
<dbReference type="Proteomes" id="UP000310506">
    <property type="component" value="Unassembled WGS sequence"/>
</dbReference>
<keyword evidence="8 18" id="KW-0472">Membrane</keyword>
<evidence type="ECO:0000256" key="3">
    <source>
        <dbReference type="ARBA" id="ARBA00022679"/>
    </source>
</evidence>
<evidence type="ECO:0000256" key="1">
    <source>
        <dbReference type="ARBA" id="ARBA00004141"/>
    </source>
</evidence>
<comment type="function">
    <text evidence="16">Peptidoglycan polymerase that is essential for cell division.</text>
</comment>
<dbReference type="RefSeq" id="WP_136135938.1">
    <property type="nucleotide sequence ID" value="NZ_SDGV01000004.1"/>
</dbReference>
<dbReference type="GO" id="GO:0005886">
    <property type="term" value="C:plasma membrane"/>
    <property type="evidence" value="ECO:0007669"/>
    <property type="project" value="TreeGrafter"/>
</dbReference>
<evidence type="ECO:0000256" key="13">
    <source>
        <dbReference type="ARBA" id="ARBA00041418"/>
    </source>
</evidence>
<evidence type="ECO:0000256" key="2">
    <source>
        <dbReference type="ARBA" id="ARBA00022676"/>
    </source>
</evidence>
<comment type="subcellular location">
    <subcellularLocation>
        <location evidence="1">Membrane</location>
        <topology evidence="1">Multi-pass membrane protein</topology>
    </subcellularLocation>
</comment>
<evidence type="ECO:0000256" key="16">
    <source>
        <dbReference type="ARBA" id="ARBA00049966"/>
    </source>
</evidence>
<dbReference type="GO" id="GO:0009252">
    <property type="term" value="P:peptidoglycan biosynthetic process"/>
    <property type="evidence" value="ECO:0007669"/>
    <property type="project" value="UniProtKB-KW"/>
</dbReference>
<evidence type="ECO:0000256" key="10">
    <source>
        <dbReference type="ARBA" id="ARBA00033270"/>
    </source>
</evidence>
<evidence type="ECO:0000313" key="20">
    <source>
        <dbReference type="Proteomes" id="UP000310506"/>
    </source>
</evidence>
<feature type="compositionally biased region" description="Basic and acidic residues" evidence="17">
    <location>
        <begin position="392"/>
        <end position="421"/>
    </location>
</feature>
<dbReference type="GO" id="GO:0008955">
    <property type="term" value="F:peptidoglycan glycosyltransferase activity"/>
    <property type="evidence" value="ECO:0007669"/>
    <property type="project" value="UniProtKB-EC"/>
</dbReference>
<feature type="transmembrane region" description="Helical" evidence="18">
    <location>
        <begin position="357"/>
        <end position="376"/>
    </location>
</feature>
<feature type="transmembrane region" description="Helical" evidence="18">
    <location>
        <begin position="48"/>
        <end position="67"/>
    </location>
</feature>
<reference evidence="19 20" key="1">
    <citation type="submission" date="2019-01" db="EMBL/GenBank/DDBJ databases">
        <title>Vagococcus silagei sp. nov. isolated from brewer's grain.</title>
        <authorList>
            <person name="Guu J.-R."/>
        </authorList>
    </citation>
    <scope>NUCLEOTIDE SEQUENCE [LARGE SCALE GENOMIC DNA]</scope>
    <source>
        <strain evidence="19 20">2B-2</strain>
    </source>
</reference>
<feature type="transmembrane region" description="Helical" evidence="18">
    <location>
        <begin position="291"/>
        <end position="312"/>
    </location>
</feature>
<evidence type="ECO:0000256" key="17">
    <source>
        <dbReference type="SAM" id="MobiDB-lite"/>
    </source>
</evidence>
<dbReference type="EC" id="2.4.99.28" evidence="14"/>
<keyword evidence="2" id="KW-0328">Glycosyltransferase</keyword>
<dbReference type="EMBL" id="SDGV01000004">
    <property type="protein sequence ID" value="THB61940.1"/>
    <property type="molecule type" value="Genomic_DNA"/>
</dbReference>
<comment type="similarity">
    <text evidence="11">Belongs to the SEDS family. FtsW subfamily.</text>
</comment>
<evidence type="ECO:0000256" key="5">
    <source>
        <dbReference type="ARBA" id="ARBA00022960"/>
    </source>
</evidence>
<keyword evidence="7 18" id="KW-1133">Transmembrane helix</keyword>
<organism evidence="19 20">
    <name type="scientific">Vagococcus silagei</name>
    <dbReference type="NCBI Taxonomy" id="2508885"/>
    <lineage>
        <taxon>Bacteria</taxon>
        <taxon>Bacillati</taxon>
        <taxon>Bacillota</taxon>
        <taxon>Bacilli</taxon>
        <taxon>Lactobacillales</taxon>
        <taxon>Enterococcaceae</taxon>
        <taxon>Vagococcus</taxon>
    </lineage>
</organism>
<feature type="transmembrane region" description="Helical" evidence="18">
    <location>
        <begin position="148"/>
        <end position="166"/>
    </location>
</feature>
<evidence type="ECO:0000256" key="6">
    <source>
        <dbReference type="ARBA" id="ARBA00022984"/>
    </source>
</evidence>
<keyword evidence="3" id="KW-0808">Transferase</keyword>
<evidence type="ECO:0000256" key="12">
    <source>
        <dbReference type="ARBA" id="ARBA00041185"/>
    </source>
</evidence>
<accession>A0A4S3B7C2</accession>
<dbReference type="PANTHER" id="PTHR30474">
    <property type="entry name" value="CELL CYCLE PROTEIN"/>
    <property type="match status" value="1"/>
</dbReference>
<dbReference type="AlphaFoldDB" id="A0A4S3B7C2"/>
<feature type="transmembrane region" description="Helical" evidence="18">
    <location>
        <begin position="196"/>
        <end position="216"/>
    </location>
</feature>
<evidence type="ECO:0000256" key="9">
    <source>
        <dbReference type="ARBA" id="ARBA00032370"/>
    </source>
</evidence>
<dbReference type="GO" id="GO:0051301">
    <property type="term" value="P:cell division"/>
    <property type="evidence" value="ECO:0007669"/>
    <property type="project" value="InterPro"/>
</dbReference>
<evidence type="ECO:0000256" key="4">
    <source>
        <dbReference type="ARBA" id="ARBA00022692"/>
    </source>
</evidence>
<feature type="region of interest" description="Disordered" evidence="17">
    <location>
        <begin position="391"/>
        <end position="421"/>
    </location>
</feature>
<evidence type="ECO:0000256" key="8">
    <source>
        <dbReference type="ARBA" id="ARBA00023136"/>
    </source>
</evidence>
<protein>
    <recommendedName>
        <fullName evidence="12">Probable peptidoglycan glycosyltransferase FtsW</fullName>
        <ecNumber evidence="14">2.4.99.28</ecNumber>
    </recommendedName>
    <alternativeName>
        <fullName evidence="13">Cell division protein FtsW</fullName>
    </alternativeName>
    <alternativeName>
        <fullName evidence="10">Cell wall polymerase</fullName>
    </alternativeName>
    <alternativeName>
        <fullName evidence="9">Peptidoglycan polymerase</fullName>
    </alternativeName>
</protein>
<evidence type="ECO:0000256" key="15">
    <source>
        <dbReference type="ARBA" id="ARBA00049902"/>
    </source>
</evidence>
<feature type="transmembrane region" description="Helical" evidence="18">
    <location>
        <begin position="12"/>
        <end position="33"/>
    </location>
</feature>
<comment type="catalytic activity">
    <reaction evidence="15">
        <text>[GlcNAc-(1-&gt;4)-Mur2Ac(oyl-L-Ala-gamma-D-Glu-L-Lys-D-Ala-D-Ala)](n)-di-trans,octa-cis-undecaprenyl diphosphate + beta-D-GlcNAc-(1-&gt;4)-Mur2Ac(oyl-L-Ala-gamma-D-Glu-L-Lys-D-Ala-D-Ala)-di-trans,octa-cis-undecaprenyl diphosphate = [GlcNAc-(1-&gt;4)-Mur2Ac(oyl-L-Ala-gamma-D-Glu-L-Lys-D-Ala-D-Ala)](n+1)-di-trans,octa-cis-undecaprenyl diphosphate + di-trans,octa-cis-undecaprenyl diphosphate + H(+)</text>
        <dbReference type="Rhea" id="RHEA:23708"/>
        <dbReference type="Rhea" id="RHEA-COMP:9602"/>
        <dbReference type="Rhea" id="RHEA-COMP:9603"/>
        <dbReference type="ChEBI" id="CHEBI:15378"/>
        <dbReference type="ChEBI" id="CHEBI:58405"/>
        <dbReference type="ChEBI" id="CHEBI:60033"/>
        <dbReference type="ChEBI" id="CHEBI:78435"/>
        <dbReference type="EC" id="2.4.99.28"/>
    </reaction>
</comment>